<proteinExistence type="predicted"/>
<feature type="domain" description="Carrier" evidence="4">
    <location>
        <begin position="526"/>
        <end position="601"/>
    </location>
</feature>
<dbReference type="InterPro" id="IPR000873">
    <property type="entry name" value="AMP-dep_synth/lig_dom"/>
</dbReference>
<keyword evidence="1" id="KW-0596">Phosphopantetheine</keyword>
<dbReference type="PANTHER" id="PTHR45527:SF1">
    <property type="entry name" value="FATTY ACID SYNTHASE"/>
    <property type="match status" value="1"/>
</dbReference>
<reference evidence="6" key="1">
    <citation type="journal article" date="2019" name="Int. J. Syst. Evol. Microbiol.">
        <title>The Global Catalogue of Microorganisms (GCM) 10K type strain sequencing project: providing services to taxonomists for standard genome sequencing and annotation.</title>
        <authorList>
            <consortium name="The Broad Institute Genomics Platform"/>
            <consortium name="The Broad Institute Genome Sequencing Center for Infectious Disease"/>
            <person name="Wu L."/>
            <person name="Ma J."/>
        </authorList>
    </citation>
    <scope>NUCLEOTIDE SEQUENCE [LARGE SCALE GENOMIC DNA]</scope>
    <source>
        <strain evidence="6">JCM 4565</strain>
    </source>
</reference>
<dbReference type="Gene3D" id="3.40.50.980">
    <property type="match status" value="2"/>
</dbReference>
<dbReference type="Proteomes" id="UP001500063">
    <property type="component" value="Unassembled WGS sequence"/>
</dbReference>
<name>A0ABP3GTF8_9ACTN</name>
<dbReference type="PROSITE" id="PS50075">
    <property type="entry name" value="CARRIER"/>
    <property type="match status" value="2"/>
</dbReference>
<dbReference type="Pfam" id="PF00501">
    <property type="entry name" value="AMP-binding"/>
    <property type="match status" value="2"/>
</dbReference>
<dbReference type="InterPro" id="IPR006162">
    <property type="entry name" value="Ppantetheine_attach_site"/>
</dbReference>
<dbReference type="InterPro" id="IPR042099">
    <property type="entry name" value="ANL_N_sf"/>
</dbReference>
<organism evidence="5 6">
    <name type="scientific">Streptomyces blastmyceticus</name>
    <dbReference type="NCBI Taxonomy" id="68180"/>
    <lineage>
        <taxon>Bacteria</taxon>
        <taxon>Bacillati</taxon>
        <taxon>Actinomycetota</taxon>
        <taxon>Actinomycetes</taxon>
        <taxon>Kitasatosporales</taxon>
        <taxon>Streptomycetaceae</taxon>
        <taxon>Streptomyces</taxon>
    </lineage>
</organism>
<dbReference type="Gene3D" id="1.10.1200.10">
    <property type="entry name" value="ACP-like"/>
    <property type="match status" value="2"/>
</dbReference>
<feature type="domain" description="Carrier" evidence="4">
    <location>
        <begin position="1136"/>
        <end position="1211"/>
    </location>
</feature>
<dbReference type="CDD" id="cd05930">
    <property type="entry name" value="A_NRPS"/>
    <property type="match status" value="1"/>
</dbReference>
<dbReference type="InterPro" id="IPR045851">
    <property type="entry name" value="AMP-bd_C_sf"/>
</dbReference>
<evidence type="ECO:0000256" key="1">
    <source>
        <dbReference type="ARBA" id="ARBA00022450"/>
    </source>
</evidence>
<dbReference type="Pfam" id="PF13193">
    <property type="entry name" value="AMP-binding_C"/>
    <property type="match status" value="2"/>
</dbReference>
<dbReference type="InterPro" id="IPR020845">
    <property type="entry name" value="AMP-binding_CS"/>
</dbReference>
<evidence type="ECO:0000313" key="5">
    <source>
        <dbReference type="EMBL" id="GAA0353956.1"/>
    </source>
</evidence>
<evidence type="ECO:0000256" key="2">
    <source>
        <dbReference type="ARBA" id="ARBA00022553"/>
    </source>
</evidence>
<dbReference type="RefSeq" id="WP_344118581.1">
    <property type="nucleotide sequence ID" value="NZ_BAAABW010000017.1"/>
</dbReference>
<accession>A0ABP3GTF8</accession>
<evidence type="ECO:0000313" key="6">
    <source>
        <dbReference type="Proteomes" id="UP001500063"/>
    </source>
</evidence>
<sequence>MTTASIAYGAAPAAPCWDDVLARYTERVLTNPSAPAVEDDELTWTYGQLDALAERTAEALRDRVRPGDLVGVCLDRSVALVATAVALARLGAVYLPLGPRPGERRLAAVTDRLRVTCLIGTAEVLPRAYRPDETPLPLPEQGANADAPALAAFPAEPPAAALRTAPEGTFYAVLTSGSTGTPKAVAVTGPALAHRLRWYAGRTGCGPGDRHSLLVGPSFDPHIMELWTALTSGAALTVPPDAVRWDPDTLTDWWRSAGVTVAILPTPLAELVLERPWPRDLPLRHLQIGGDRLRRRPGADVTAQVDNAYGPAEATVLVTTHELTGATEDGLPPIGSPVAGVALCVTDAEGRVVPRGEKGELRIGGAGLALGYLDEELTARRFVAPPSELTGTDRVYRTGDRVRMREDGVLEFLGRLDEQLKIRGVRIEPAEIEAAFERDPRILRAAVAVRSAEGAGSLLIAFVRPEPGQEAPGEAELLESVRAWLPEQAVPSAVRCVDAFPLDANGKVDRAALLAAQHTEPAAAQPTEGSTEELVVGLCRKLLGNPEIGPGDNFLGAGGDSLTAARLLTALEEECGVRLRAPQLLRQPDLRAIAALLDNTVRPASGSDTPSMPQGAGEPREERPGSETARPGGVLGRIIGHAADTPEALAVWDGTQALTYRELTAAAQRLATTLRRRGVTPGTAVGLLLPHSVSVVVAKLAVWWAGGHYVPLDAAYPRARTETMLADSEAVLVVGQKDLLEAAGIAAGRSLAVAAGGVPETGPEEVLLEPCSYDPDALAYVMYTSGSTGRPKGVAIPQRAVAELTVDPDYVTVTARDRVLFHSPLTFDASPFEVWVALANGAAVVVSTADRQSLESLGRDVERLGVTVALLTAALFHHLAARGSSVFAVLRSLLVGGEALSAPHARAVLREHPWLELVNGYGPTEATTFATCHRVREADCDGPPPIGRPVAGATAHVLDERGEPLPPGTRGELWLGGSRLARGYLRQPERTAESFVEHPSLGPLYRTGDLASVRPDGVLEFHGRLDDQVKVRGYRIEPGEIEHALRSHPRVSDAAVTVVRHDAGDARLTAFVVPADGARPTPAELRDHLADRLPPHLLPNAWSVVTGLPLTAYGKVDRHALAELPPTSGTDTPAGGELTPMQRAVADAWERALEREVADPEADFLALGGHSLLALGIVDDLREDLGVDLPLAAFFSSPTVAGQARLIEDELAKAYGAETEGAR</sequence>
<dbReference type="NCBIfam" id="TIGR01733">
    <property type="entry name" value="AA-adenyl-dom"/>
    <property type="match status" value="2"/>
</dbReference>
<dbReference type="InterPro" id="IPR025110">
    <property type="entry name" value="AMP-bd_C"/>
</dbReference>
<dbReference type="SUPFAM" id="SSF47336">
    <property type="entry name" value="ACP-like"/>
    <property type="match status" value="2"/>
</dbReference>
<dbReference type="Gene3D" id="3.40.50.12780">
    <property type="entry name" value="N-terminal domain of ligase-like"/>
    <property type="match status" value="1"/>
</dbReference>
<dbReference type="Gene3D" id="2.30.38.10">
    <property type="entry name" value="Luciferase, Domain 3"/>
    <property type="match status" value="1"/>
</dbReference>
<dbReference type="Gene3D" id="3.30.300.30">
    <property type="match status" value="2"/>
</dbReference>
<dbReference type="SUPFAM" id="SSF56801">
    <property type="entry name" value="Acetyl-CoA synthetase-like"/>
    <property type="match status" value="2"/>
</dbReference>
<evidence type="ECO:0000259" key="4">
    <source>
        <dbReference type="PROSITE" id="PS50075"/>
    </source>
</evidence>
<protein>
    <recommendedName>
        <fullName evidence="4">Carrier domain-containing protein</fullName>
    </recommendedName>
</protein>
<dbReference type="Pfam" id="PF00550">
    <property type="entry name" value="PP-binding"/>
    <property type="match status" value="2"/>
</dbReference>
<dbReference type="InterPro" id="IPR036736">
    <property type="entry name" value="ACP-like_sf"/>
</dbReference>
<dbReference type="CDD" id="cd12117">
    <property type="entry name" value="A_NRPS_Srf_like"/>
    <property type="match status" value="1"/>
</dbReference>
<dbReference type="InterPro" id="IPR009081">
    <property type="entry name" value="PP-bd_ACP"/>
</dbReference>
<keyword evidence="6" id="KW-1185">Reference proteome</keyword>
<dbReference type="PROSITE" id="PS00012">
    <property type="entry name" value="PHOSPHOPANTETHEINE"/>
    <property type="match status" value="2"/>
</dbReference>
<dbReference type="PANTHER" id="PTHR45527">
    <property type="entry name" value="NONRIBOSOMAL PEPTIDE SYNTHETASE"/>
    <property type="match status" value="1"/>
</dbReference>
<evidence type="ECO:0000256" key="3">
    <source>
        <dbReference type="SAM" id="MobiDB-lite"/>
    </source>
</evidence>
<dbReference type="SMART" id="SM00823">
    <property type="entry name" value="PKS_PP"/>
    <property type="match status" value="2"/>
</dbReference>
<dbReference type="InterPro" id="IPR010071">
    <property type="entry name" value="AA_adenyl_dom"/>
</dbReference>
<gene>
    <name evidence="5" type="ORF">GCM10010319_33920</name>
</gene>
<dbReference type="EMBL" id="BAAABW010000017">
    <property type="protein sequence ID" value="GAA0353956.1"/>
    <property type="molecule type" value="Genomic_DNA"/>
</dbReference>
<dbReference type="PROSITE" id="PS00455">
    <property type="entry name" value="AMP_BINDING"/>
    <property type="match status" value="1"/>
</dbReference>
<dbReference type="InterPro" id="IPR020806">
    <property type="entry name" value="PKS_PP-bd"/>
</dbReference>
<feature type="region of interest" description="Disordered" evidence="3">
    <location>
        <begin position="601"/>
        <end position="631"/>
    </location>
</feature>
<comment type="caution">
    <text evidence="5">The sequence shown here is derived from an EMBL/GenBank/DDBJ whole genome shotgun (WGS) entry which is preliminary data.</text>
</comment>
<keyword evidence="2" id="KW-0597">Phosphoprotein</keyword>